<dbReference type="SMR" id="A0A3N7FIR2"/>
<dbReference type="SMART" id="SM00343">
    <property type="entry name" value="ZnF_C2HC"/>
    <property type="match status" value="1"/>
</dbReference>
<dbReference type="Proteomes" id="UP000006729">
    <property type="component" value="Chromosome 9"/>
</dbReference>
<dbReference type="Pfam" id="PF00098">
    <property type="entry name" value="zf-CCHC"/>
    <property type="match status" value="1"/>
</dbReference>
<keyword evidence="1" id="KW-0479">Metal-binding</keyword>
<comment type="caution">
    <text evidence="5">The sequence shown here is derived from an EMBL/GenBank/DDBJ whole genome shotgun (WGS) entry which is preliminary data.</text>
</comment>
<sequence>MEGKGIRASILLVLMLVLMVLCNARMAASDCFTPCVQKCKLQIEPGKCIKECEIKCGDGPDVNRQNQVDDGKEAAKLS</sequence>
<evidence type="ECO:0000313" key="6">
    <source>
        <dbReference type="Proteomes" id="UP000006729"/>
    </source>
</evidence>
<dbReference type="InParanoid" id="A0A3N7FIR2"/>
<evidence type="ECO:0000256" key="2">
    <source>
        <dbReference type="ARBA" id="ARBA00022771"/>
    </source>
</evidence>
<keyword evidence="2 4" id="KW-0863">Zinc-finger</keyword>
<dbReference type="PANTHER" id="PTHR33680:SF11">
    <property type="match status" value="1"/>
</dbReference>
<dbReference type="EMBL" id="CM009298">
    <property type="protein sequence ID" value="RQO95806.2"/>
    <property type="molecule type" value="Genomic_DNA"/>
</dbReference>
<keyword evidence="6" id="KW-1185">Reference proteome</keyword>
<dbReference type="Pfam" id="PF06839">
    <property type="entry name" value="Zn_ribbon_GRF"/>
    <property type="match status" value="2"/>
</dbReference>
<dbReference type="Gene3D" id="4.10.60.10">
    <property type="entry name" value="Zinc finger, CCHC-type"/>
    <property type="match status" value="1"/>
</dbReference>
<protein>
    <submittedName>
        <fullName evidence="5">Uncharacterized protein</fullName>
    </submittedName>
</protein>
<dbReference type="InterPro" id="IPR001878">
    <property type="entry name" value="Znf_CCHC"/>
</dbReference>
<evidence type="ECO:0000256" key="4">
    <source>
        <dbReference type="PROSITE-ProRule" id="PRU00047"/>
    </source>
</evidence>
<keyword evidence="3" id="KW-0862">Zinc</keyword>
<accession>A0A3N7FIR2</accession>
<dbReference type="STRING" id="3694.A0A3N7FIR2"/>
<evidence type="ECO:0000256" key="1">
    <source>
        <dbReference type="ARBA" id="ARBA00022723"/>
    </source>
</evidence>
<dbReference type="PROSITE" id="PS50158">
    <property type="entry name" value="ZF_CCHC"/>
    <property type="match status" value="1"/>
</dbReference>
<reference evidence="5 6" key="1">
    <citation type="journal article" date="2006" name="Science">
        <title>The genome of black cottonwood, Populus trichocarpa (Torr. &amp; Gray).</title>
        <authorList>
            <person name="Tuskan G.A."/>
            <person name="Difazio S."/>
            <person name="Jansson S."/>
            <person name="Bohlmann J."/>
            <person name="Grigoriev I."/>
            <person name="Hellsten U."/>
            <person name="Putnam N."/>
            <person name="Ralph S."/>
            <person name="Rombauts S."/>
            <person name="Salamov A."/>
            <person name="Schein J."/>
            <person name="Sterck L."/>
            <person name="Aerts A."/>
            <person name="Bhalerao R.R."/>
            <person name="Bhalerao R.P."/>
            <person name="Blaudez D."/>
            <person name="Boerjan W."/>
            <person name="Brun A."/>
            <person name="Brunner A."/>
            <person name="Busov V."/>
            <person name="Campbell M."/>
            <person name="Carlson J."/>
            <person name="Chalot M."/>
            <person name="Chapman J."/>
            <person name="Chen G.L."/>
            <person name="Cooper D."/>
            <person name="Coutinho P.M."/>
            <person name="Couturier J."/>
            <person name="Covert S."/>
            <person name="Cronk Q."/>
            <person name="Cunningham R."/>
            <person name="Davis J."/>
            <person name="Degroeve S."/>
            <person name="Dejardin A."/>
            <person name="Depamphilis C."/>
            <person name="Detter J."/>
            <person name="Dirks B."/>
            <person name="Dubchak I."/>
            <person name="Duplessis S."/>
            <person name="Ehlting J."/>
            <person name="Ellis B."/>
            <person name="Gendler K."/>
            <person name="Goodstein D."/>
            <person name="Gribskov M."/>
            <person name="Grimwood J."/>
            <person name="Groover A."/>
            <person name="Gunter L."/>
            <person name="Hamberger B."/>
            <person name="Heinze B."/>
            <person name="Helariutta Y."/>
            <person name="Henrissat B."/>
            <person name="Holligan D."/>
            <person name="Holt R."/>
            <person name="Huang W."/>
            <person name="Islam-Faridi N."/>
            <person name="Jones S."/>
            <person name="Jones-Rhoades M."/>
            <person name="Jorgensen R."/>
            <person name="Joshi C."/>
            <person name="Kangasjarvi J."/>
            <person name="Karlsson J."/>
            <person name="Kelleher C."/>
            <person name="Kirkpatrick R."/>
            <person name="Kirst M."/>
            <person name="Kohler A."/>
            <person name="Kalluri U."/>
            <person name="Larimer F."/>
            <person name="Leebens-Mack J."/>
            <person name="Leple J.C."/>
            <person name="Locascio P."/>
            <person name="Lou Y."/>
            <person name="Lucas S."/>
            <person name="Martin F."/>
            <person name="Montanini B."/>
            <person name="Napoli C."/>
            <person name="Nelson D.R."/>
            <person name="Nelson C."/>
            <person name="Nieminen K."/>
            <person name="Nilsson O."/>
            <person name="Pereda V."/>
            <person name="Peter G."/>
            <person name="Philippe R."/>
            <person name="Pilate G."/>
            <person name="Poliakov A."/>
            <person name="Razumovskaya J."/>
            <person name="Richardson P."/>
            <person name="Rinaldi C."/>
            <person name="Ritland K."/>
            <person name="Rouze P."/>
            <person name="Ryaboy D."/>
            <person name="Schmutz J."/>
            <person name="Schrader J."/>
            <person name="Segerman B."/>
            <person name="Shin H."/>
            <person name="Siddiqui A."/>
            <person name="Sterky F."/>
            <person name="Terry A."/>
            <person name="Tsai C.J."/>
            <person name="Uberbacher E."/>
            <person name="Unneberg P."/>
            <person name="Vahala J."/>
            <person name="Wall K."/>
            <person name="Wessler S."/>
            <person name="Yang G."/>
            <person name="Yin T."/>
            <person name="Douglas C."/>
            <person name="Marra M."/>
            <person name="Sandberg G."/>
            <person name="Van de Peer Y."/>
            <person name="Rokhsar D."/>
        </authorList>
    </citation>
    <scope>NUCLEOTIDE SEQUENCE [LARGE SCALE GENOMIC DNA]</scope>
    <source>
        <strain evidence="6">cv. Nisqually</strain>
    </source>
</reference>
<dbReference type="GO" id="GO:0003676">
    <property type="term" value="F:nucleic acid binding"/>
    <property type="evidence" value="ECO:0007669"/>
    <property type="project" value="InterPro"/>
</dbReference>
<dbReference type="Gramene" id="Potri.T125604.1.v4.1">
    <property type="protein sequence ID" value="Potri.T125604.1.v4.1"/>
    <property type="gene ID" value="Potri.T125604.v4.1"/>
</dbReference>
<gene>
    <name evidence="5" type="ORF">POPTR_009G112799v4</name>
</gene>
<name>A0A3N7FIR2_POPTR</name>
<evidence type="ECO:0000256" key="3">
    <source>
        <dbReference type="ARBA" id="ARBA00022833"/>
    </source>
</evidence>
<dbReference type="InterPro" id="IPR010666">
    <property type="entry name" value="Znf_GRF"/>
</dbReference>
<dbReference type="OMA" id="WVGRLAF"/>
<evidence type="ECO:0000313" key="5">
    <source>
        <dbReference type="EMBL" id="RQO95806.2"/>
    </source>
</evidence>
<dbReference type="PANTHER" id="PTHR33680">
    <property type="entry name" value="OS07G0190500 PROTEIN"/>
    <property type="match status" value="1"/>
</dbReference>
<dbReference type="SUPFAM" id="SSF57756">
    <property type="entry name" value="Retrovirus zinc finger-like domains"/>
    <property type="match status" value="1"/>
</dbReference>
<dbReference type="PROSITE" id="PS51999">
    <property type="entry name" value="ZF_GRF"/>
    <property type="match status" value="2"/>
</dbReference>
<organism evidence="5 6">
    <name type="scientific">Populus trichocarpa</name>
    <name type="common">Western balsam poplar</name>
    <name type="synonym">Populus balsamifera subsp. trichocarpa</name>
    <dbReference type="NCBI Taxonomy" id="3694"/>
    <lineage>
        <taxon>Eukaryota</taxon>
        <taxon>Viridiplantae</taxon>
        <taxon>Streptophyta</taxon>
        <taxon>Embryophyta</taxon>
        <taxon>Tracheophyta</taxon>
        <taxon>Spermatophyta</taxon>
        <taxon>Magnoliopsida</taxon>
        <taxon>eudicotyledons</taxon>
        <taxon>Gunneridae</taxon>
        <taxon>Pentapetalae</taxon>
        <taxon>rosids</taxon>
        <taxon>fabids</taxon>
        <taxon>Malpighiales</taxon>
        <taxon>Salicaceae</taxon>
        <taxon>Saliceae</taxon>
        <taxon>Populus</taxon>
    </lineage>
</organism>
<dbReference type="GO" id="GO:0008270">
    <property type="term" value="F:zinc ion binding"/>
    <property type="evidence" value="ECO:0007669"/>
    <property type="project" value="UniProtKB-KW"/>
</dbReference>
<dbReference type="AlphaFoldDB" id="A0A3N7FIR2"/>
<proteinExistence type="predicted"/>
<dbReference type="InterPro" id="IPR036875">
    <property type="entry name" value="Znf_CCHC_sf"/>
</dbReference>
<dbReference type="FunCoup" id="A0A3N7FIR2">
    <property type="interactions" value="37"/>
</dbReference>